<dbReference type="EMBL" id="KN880600">
    <property type="protein sequence ID" value="KIY65206.1"/>
    <property type="molecule type" value="Genomic_DNA"/>
</dbReference>
<gene>
    <name evidence="2" type="ORF">CYLTODRAFT_456531</name>
</gene>
<feature type="signal peptide" evidence="1">
    <location>
        <begin position="1"/>
        <end position="19"/>
    </location>
</feature>
<keyword evidence="3" id="KW-1185">Reference proteome</keyword>
<accession>A0A0D7B6R5</accession>
<feature type="chain" id="PRO_5002316781" evidence="1">
    <location>
        <begin position="20"/>
        <end position="80"/>
    </location>
</feature>
<keyword evidence="1" id="KW-0732">Signal</keyword>
<protein>
    <submittedName>
        <fullName evidence="2">Uncharacterized protein</fullName>
    </submittedName>
</protein>
<proteinExistence type="predicted"/>
<name>A0A0D7B6R5_9AGAR</name>
<evidence type="ECO:0000256" key="1">
    <source>
        <dbReference type="SAM" id="SignalP"/>
    </source>
</evidence>
<dbReference type="Proteomes" id="UP000054007">
    <property type="component" value="Unassembled WGS sequence"/>
</dbReference>
<dbReference type="AlphaFoldDB" id="A0A0D7B6R5"/>
<organism evidence="2 3">
    <name type="scientific">Cylindrobasidium torrendii FP15055 ss-10</name>
    <dbReference type="NCBI Taxonomy" id="1314674"/>
    <lineage>
        <taxon>Eukaryota</taxon>
        <taxon>Fungi</taxon>
        <taxon>Dikarya</taxon>
        <taxon>Basidiomycota</taxon>
        <taxon>Agaricomycotina</taxon>
        <taxon>Agaricomycetes</taxon>
        <taxon>Agaricomycetidae</taxon>
        <taxon>Agaricales</taxon>
        <taxon>Marasmiineae</taxon>
        <taxon>Physalacriaceae</taxon>
        <taxon>Cylindrobasidium</taxon>
    </lineage>
</organism>
<evidence type="ECO:0000313" key="2">
    <source>
        <dbReference type="EMBL" id="KIY65206.1"/>
    </source>
</evidence>
<dbReference type="OrthoDB" id="3339017at2759"/>
<evidence type="ECO:0000313" key="3">
    <source>
        <dbReference type="Proteomes" id="UP000054007"/>
    </source>
</evidence>
<sequence length="80" mass="8523">MHFNIFLTLVASVFTLAEASVLVAERADCSVYGDYPEYTGPCELTNCGAKGTNCDATGWSGCVVYPSFDCPAQGCTCTDY</sequence>
<reference evidence="2 3" key="1">
    <citation type="journal article" date="2015" name="Fungal Genet. Biol.">
        <title>Evolution of novel wood decay mechanisms in Agaricales revealed by the genome sequences of Fistulina hepatica and Cylindrobasidium torrendii.</title>
        <authorList>
            <person name="Floudas D."/>
            <person name="Held B.W."/>
            <person name="Riley R."/>
            <person name="Nagy L.G."/>
            <person name="Koehler G."/>
            <person name="Ransdell A.S."/>
            <person name="Younus H."/>
            <person name="Chow J."/>
            <person name="Chiniquy J."/>
            <person name="Lipzen A."/>
            <person name="Tritt A."/>
            <person name="Sun H."/>
            <person name="Haridas S."/>
            <person name="LaButti K."/>
            <person name="Ohm R.A."/>
            <person name="Kues U."/>
            <person name="Blanchette R.A."/>
            <person name="Grigoriev I.V."/>
            <person name="Minto R.E."/>
            <person name="Hibbett D.S."/>
        </authorList>
    </citation>
    <scope>NUCLEOTIDE SEQUENCE [LARGE SCALE GENOMIC DNA]</scope>
    <source>
        <strain evidence="2 3">FP15055 ss-10</strain>
    </source>
</reference>